<gene>
    <name evidence="2" type="ORF">glysoja_037990</name>
</gene>
<feature type="region of interest" description="Disordered" evidence="1">
    <location>
        <begin position="74"/>
        <end position="94"/>
    </location>
</feature>
<organism evidence="2">
    <name type="scientific">Glycine soja</name>
    <name type="common">Wild soybean</name>
    <dbReference type="NCBI Taxonomy" id="3848"/>
    <lineage>
        <taxon>Eukaryota</taxon>
        <taxon>Viridiplantae</taxon>
        <taxon>Streptophyta</taxon>
        <taxon>Embryophyta</taxon>
        <taxon>Tracheophyta</taxon>
        <taxon>Spermatophyta</taxon>
        <taxon>Magnoliopsida</taxon>
        <taxon>eudicotyledons</taxon>
        <taxon>Gunneridae</taxon>
        <taxon>Pentapetalae</taxon>
        <taxon>rosids</taxon>
        <taxon>fabids</taxon>
        <taxon>Fabales</taxon>
        <taxon>Fabaceae</taxon>
        <taxon>Papilionoideae</taxon>
        <taxon>50 kb inversion clade</taxon>
        <taxon>NPAAA clade</taxon>
        <taxon>indigoferoid/millettioid clade</taxon>
        <taxon>Phaseoleae</taxon>
        <taxon>Glycine</taxon>
        <taxon>Glycine subgen. Soja</taxon>
    </lineage>
</organism>
<dbReference type="InterPro" id="IPR036875">
    <property type="entry name" value="Znf_CCHC_sf"/>
</dbReference>
<dbReference type="Proteomes" id="UP000053555">
    <property type="component" value="Unassembled WGS sequence"/>
</dbReference>
<reference evidence="2" key="1">
    <citation type="submission" date="2014-07" db="EMBL/GenBank/DDBJ databases">
        <title>Identification of a novel salt tolerance gene in wild soybean by whole-genome sequencing.</title>
        <authorList>
            <person name="Lam H.-M."/>
            <person name="Qi X."/>
            <person name="Li M.-W."/>
            <person name="Liu X."/>
            <person name="Xie M."/>
            <person name="Ni M."/>
            <person name="Xu X."/>
        </authorList>
    </citation>
    <scope>NUCLEOTIDE SEQUENCE [LARGE SCALE GENOMIC DNA]</scope>
    <source>
        <tissue evidence="2">Root</tissue>
    </source>
</reference>
<accession>A0A0B2SGY9</accession>
<name>A0A0B2SGY9_GLYSO</name>
<dbReference type="AlphaFoldDB" id="A0A0B2SGY9"/>
<dbReference type="GO" id="GO:0008270">
    <property type="term" value="F:zinc ion binding"/>
    <property type="evidence" value="ECO:0007669"/>
    <property type="project" value="InterPro"/>
</dbReference>
<feature type="compositionally biased region" description="Low complexity" evidence="1">
    <location>
        <begin position="79"/>
        <end position="92"/>
    </location>
</feature>
<evidence type="ECO:0000313" key="2">
    <source>
        <dbReference type="EMBL" id="KHN44103.1"/>
    </source>
</evidence>
<dbReference type="SUPFAM" id="SSF57756">
    <property type="entry name" value="Retrovirus zinc finger-like domains"/>
    <property type="match status" value="1"/>
</dbReference>
<evidence type="ECO:0008006" key="3">
    <source>
        <dbReference type="Google" id="ProtNLM"/>
    </source>
</evidence>
<dbReference type="GO" id="GO:0003676">
    <property type="term" value="F:nucleic acid binding"/>
    <property type="evidence" value="ECO:0007669"/>
    <property type="project" value="InterPro"/>
</dbReference>
<proteinExistence type="predicted"/>
<protein>
    <recommendedName>
        <fullName evidence="3">CCHC-type domain-containing protein</fullName>
    </recommendedName>
</protein>
<dbReference type="EMBL" id="KN643363">
    <property type="protein sequence ID" value="KHN44103.1"/>
    <property type="molecule type" value="Genomic_DNA"/>
</dbReference>
<sequence>MFGHFQTILNQLIYLGRTYDNYDHIDKILRSLSRKWRPQVTTLWALKNLDSMSLEELVDTLKVHENFSRMKDLRKKTSKSSSKALKAKNSSAEEFEEKYDEDEVAFISRKIHKMWKIKGESRWKNSSKRVFKEKKDKDKSSIICYECKKYGHFKV</sequence>
<evidence type="ECO:0000256" key="1">
    <source>
        <dbReference type="SAM" id="MobiDB-lite"/>
    </source>
</evidence>